<evidence type="ECO:0000313" key="5">
    <source>
        <dbReference type="Proteomes" id="UP000002945"/>
    </source>
</evidence>
<evidence type="ECO:0000256" key="1">
    <source>
        <dbReference type="ARBA" id="ARBA00022729"/>
    </source>
</evidence>
<dbReference type="AlphaFoldDB" id="A9EDX8"/>
<dbReference type="InterPro" id="IPR026444">
    <property type="entry name" value="Secre_tail"/>
</dbReference>
<evidence type="ECO:0000256" key="2">
    <source>
        <dbReference type="SAM" id="SignalP"/>
    </source>
</evidence>
<keyword evidence="1 2" id="KW-0732">Signal</keyword>
<evidence type="ECO:0000259" key="3">
    <source>
        <dbReference type="Pfam" id="PF18962"/>
    </source>
</evidence>
<organism evidence="4 5">
    <name type="scientific">Kordia algicida OT-1</name>
    <dbReference type="NCBI Taxonomy" id="391587"/>
    <lineage>
        <taxon>Bacteria</taxon>
        <taxon>Pseudomonadati</taxon>
        <taxon>Bacteroidota</taxon>
        <taxon>Flavobacteriia</taxon>
        <taxon>Flavobacteriales</taxon>
        <taxon>Flavobacteriaceae</taxon>
        <taxon>Kordia</taxon>
    </lineage>
</organism>
<dbReference type="Gene3D" id="2.130.10.130">
    <property type="entry name" value="Integrin alpha, N-terminal"/>
    <property type="match status" value="1"/>
</dbReference>
<proteinExistence type="predicted"/>
<keyword evidence="5" id="KW-1185">Reference proteome</keyword>
<dbReference type="eggNOG" id="COG2706">
    <property type="taxonomic scope" value="Bacteria"/>
</dbReference>
<feature type="signal peptide" evidence="2">
    <location>
        <begin position="1"/>
        <end position="22"/>
    </location>
</feature>
<dbReference type="SUPFAM" id="SSF69318">
    <property type="entry name" value="Integrin alpha N-terminal domain"/>
    <property type="match status" value="3"/>
</dbReference>
<dbReference type="InterPro" id="IPR028994">
    <property type="entry name" value="Integrin_alpha_N"/>
</dbReference>
<reference evidence="4 5" key="1">
    <citation type="journal article" date="2011" name="J. Bacteriol.">
        <title>Genome sequence of the algicidal bacterium Kordia algicida OT-1.</title>
        <authorList>
            <person name="Lee H.S."/>
            <person name="Kang S.G."/>
            <person name="Kwon K.K."/>
            <person name="Lee J.H."/>
            <person name="Kim S.J."/>
        </authorList>
    </citation>
    <scope>NUCLEOTIDE SEQUENCE [LARGE SCALE GENOMIC DNA]</scope>
    <source>
        <strain evidence="4 5">OT-1</strain>
    </source>
</reference>
<dbReference type="NCBIfam" id="TIGR04183">
    <property type="entry name" value="Por_Secre_tail"/>
    <property type="match status" value="1"/>
</dbReference>
<feature type="chain" id="PRO_5002738326" description="Secretion system C-terminal sorting domain-containing protein" evidence="2">
    <location>
        <begin position="23"/>
        <end position="831"/>
    </location>
</feature>
<comment type="caution">
    <text evidence="4">The sequence shown here is derived from an EMBL/GenBank/DDBJ whole genome shotgun (WGS) entry which is preliminary data.</text>
</comment>
<dbReference type="EMBL" id="ABIB01000025">
    <property type="protein sequence ID" value="EDP94192.1"/>
    <property type="molecule type" value="Genomic_DNA"/>
</dbReference>
<accession>A9EDX8</accession>
<dbReference type="OrthoDB" id="9816120at2"/>
<dbReference type="Pfam" id="PF13517">
    <property type="entry name" value="FG-GAP_3"/>
    <property type="match status" value="6"/>
</dbReference>
<dbReference type="PANTHER" id="PTHR44103">
    <property type="entry name" value="PROPROTEIN CONVERTASE P"/>
    <property type="match status" value="1"/>
</dbReference>
<sequence length="831" mass="91323">MQSKLHHLFVFFFFLNFSTVQAQLTLTEHIVIDETNSGKPNKVKFADIDGDGDLDLISTNKNPLELVWFENLDGTGNYSEKHFVGAVGFNSSVYPGDIDNDGDIDLVTASNISSPVKIQAFINLDGLGTFSAPILIQDISSDPSRDVYLADIDGDNDLDVITAYGSGGIAWIENLGNNTFSSGLNQFSLGFYGVDKIVAADIDNDGDMDIIGSRETDNRIAWFENYDGQGSFGYNNPQYIHTGPGSSQNKADFCVIDVDGDTYKDLVISSSTQNKISWYKNLDGQGNFGNEIVINSTLLGISSFYCGDIDNDGDIDIAGIRRVYNDVFWIRNLDGLGNFSDTNEVHTQTLYPKQPLLADLNMDNSLDIVFISDASNQIVWMKNQNSTGNFVTPTNLYYSIDEPEYANAHDLDGDNDLDILVCSYDDGKISWFENLDGTGNFGAQKIITSIAENLTYLAVGDLDSDGDLDIVSITTFTGSRVSWYENLDGLGNFGEENIISTSIVNGSAVLVADLDNDNDLDVISASNDDDKIAWYENLDGLGNFGTQNIITNFAGGVTSISLGDFDNDGLIDIASCEAQDKDIMWYKNNNNATTWNAFGIYLSNSSGSAIGSFIHTEDMNNDGYDDVLTASNLLGANLFANNQNQVFLGSYLNFPIDENNTICATDLDSDGDQDILTLDTYGTLNEVVWYENLNPSSLTFGNKQIISQNLDRPKIVNSADINGDGIDDIIATSRFHKIVWYENTTNLSVNKFNKDSFALYPNPAKNLLNIKSKSSINDITVFDINGRVISSKKLSNFTKEFQLNIKELTEGIYFVKIQTSFGTQTQKLIKG</sequence>
<feature type="domain" description="Secretion system C-terminal sorting" evidence="3">
    <location>
        <begin position="759"/>
        <end position="829"/>
    </location>
</feature>
<dbReference type="PANTHER" id="PTHR44103:SF1">
    <property type="entry name" value="PROPROTEIN CONVERTASE P"/>
    <property type="match status" value="1"/>
</dbReference>
<dbReference type="RefSeq" id="WP_007093037.1">
    <property type="nucleotide sequence ID" value="NZ_DS544873.1"/>
</dbReference>
<evidence type="ECO:0000313" key="4">
    <source>
        <dbReference type="EMBL" id="EDP94192.1"/>
    </source>
</evidence>
<dbReference type="HOGENOM" id="CLU_314900_0_0_10"/>
<protein>
    <recommendedName>
        <fullName evidence="3">Secretion system C-terminal sorting domain-containing protein</fullName>
    </recommendedName>
</protein>
<dbReference type="Proteomes" id="UP000002945">
    <property type="component" value="Unassembled WGS sequence"/>
</dbReference>
<name>A9EDX8_9FLAO</name>
<dbReference type="Pfam" id="PF18962">
    <property type="entry name" value="Por_Secre_tail"/>
    <property type="match status" value="1"/>
</dbReference>
<gene>
    <name evidence="4" type="ORF">KAOT1_02316</name>
</gene>
<dbReference type="eggNOG" id="COG1404">
    <property type="taxonomic scope" value="Bacteria"/>
</dbReference>
<dbReference type="STRING" id="391587.KAOT1_02316"/>
<dbReference type="InterPro" id="IPR013517">
    <property type="entry name" value="FG-GAP"/>
</dbReference>